<name>A0AAJ6YT39_9HYME</name>
<dbReference type="Gene3D" id="3.40.50.150">
    <property type="entry name" value="Vaccinia Virus protein VP39"/>
    <property type="match status" value="1"/>
</dbReference>
<dbReference type="AlphaFoldDB" id="A0AAJ6YT39"/>
<protein>
    <submittedName>
        <fullName evidence="2">Protein FAM86D</fullName>
    </submittedName>
</protein>
<dbReference type="InterPro" id="IPR019410">
    <property type="entry name" value="Methyltransf_16"/>
</dbReference>
<gene>
    <name evidence="2" type="primary">LOC105366881</name>
</gene>
<proteinExistence type="predicted"/>
<dbReference type="SUPFAM" id="SSF53335">
    <property type="entry name" value="S-adenosyl-L-methionine-dependent methyltransferases"/>
    <property type="match status" value="1"/>
</dbReference>
<reference evidence="2" key="1">
    <citation type="submission" date="2025-08" db="UniProtKB">
        <authorList>
            <consortium name="RefSeq"/>
        </authorList>
    </citation>
    <scope>IDENTIFICATION</scope>
</reference>
<sequence>MNDYNIEFLRKQFLCCAPLNNFKWPLEQNNVEIDNDVYNAYCKNVVSPDEQSLMHYRHFLLNNQSENNLLSIKESTSIISQGTTGLYIWKAAFYLAEWCIANKQEFEGKNVLELGSGVGLTGLTIINFCAPKIYYFSDENPIVLKTLQENVRLNLLHKQKTFLWKEILVNNRIQFESIDLDLVIAADILYDISTFQSLVSGLRNLICTTVNYVLIATTVRNESTILEFFNILDKYELSYVEESIFIPHMFIQCEDTPIRILKILNKNK</sequence>
<evidence type="ECO:0000313" key="1">
    <source>
        <dbReference type="Proteomes" id="UP000695007"/>
    </source>
</evidence>
<dbReference type="PANTHER" id="PTHR14614">
    <property type="entry name" value="HEPATOCELLULAR CARCINOMA-ASSOCIATED ANTIGEN"/>
    <property type="match status" value="1"/>
</dbReference>
<dbReference type="GeneID" id="105366881"/>
<dbReference type="GO" id="GO:0032991">
    <property type="term" value="C:protein-containing complex"/>
    <property type="evidence" value="ECO:0007669"/>
    <property type="project" value="TreeGrafter"/>
</dbReference>
<organism evidence="1 2">
    <name type="scientific">Ceratosolen solmsi marchali</name>
    <dbReference type="NCBI Taxonomy" id="326594"/>
    <lineage>
        <taxon>Eukaryota</taxon>
        <taxon>Metazoa</taxon>
        <taxon>Ecdysozoa</taxon>
        <taxon>Arthropoda</taxon>
        <taxon>Hexapoda</taxon>
        <taxon>Insecta</taxon>
        <taxon>Pterygota</taxon>
        <taxon>Neoptera</taxon>
        <taxon>Endopterygota</taxon>
        <taxon>Hymenoptera</taxon>
        <taxon>Apocrita</taxon>
        <taxon>Proctotrupomorpha</taxon>
        <taxon>Chalcidoidea</taxon>
        <taxon>Agaonidae</taxon>
        <taxon>Agaoninae</taxon>
        <taxon>Ceratosolen</taxon>
    </lineage>
</organism>
<dbReference type="KEGG" id="csol:105366881"/>
<accession>A0AAJ6YT39</accession>
<dbReference type="Proteomes" id="UP000695007">
    <property type="component" value="Unplaced"/>
</dbReference>
<evidence type="ECO:0000313" key="2">
    <source>
        <dbReference type="RefSeq" id="XP_011503779.1"/>
    </source>
</evidence>
<dbReference type="Pfam" id="PF10294">
    <property type="entry name" value="Methyltransf_16"/>
    <property type="match status" value="1"/>
</dbReference>
<dbReference type="PANTHER" id="PTHR14614:SF130">
    <property type="entry name" value="PROTEIN-LYSINE N-METHYLTRANSFERASE EEF2KMT"/>
    <property type="match status" value="1"/>
</dbReference>
<dbReference type="RefSeq" id="XP_011503779.1">
    <property type="nucleotide sequence ID" value="XM_011505477.1"/>
</dbReference>
<dbReference type="InterPro" id="IPR029063">
    <property type="entry name" value="SAM-dependent_MTases_sf"/>
</dbReference>
<keyword evidence="1" id="KW-1185">Reference proteome</keyword>